<evidence type="ECO:0000256" key="4">
    <source>
        <dbReference type="ARBA" id="ARBA00022692"/>
    </source>
</evidence>
<evidence type="ECO:0000256" key="5">
    <source>
        <dbReference type="ARBA" id="ARBA00022989"/>
    </source>
</evidence>
<dbReference type="EMBL" id="BJUK01000028">
    <property type="protein sequence ID" value="GEK48141.1"/>
    <property type="molecule type" value="Genomic_DNA"/>
</dbReference>
<reference evidence="9 10" key="1">
    <citation type="submission" date="2019-07" db="EMBL/GenBank/DDBJ databases">
        <title>Whole genome shotgun sequence of Halomonas pacifica NBRC 102220.</title>
        <authorList>
            <person name="Hosoyama A."/>
            <person name="Uohara A."/>
            <person name="Ohji S."/>
            <person name="Ichikawa N."/>
        </authorList>
    </citation>
    <scope>NUCLEOTIDE SEQUENCE [LARGE SCALE GENOMIC DNA]</scope>
    <source>
        <strain evidence="9 10">NBRC 102220</strain>
    </source>
</reference>
<dbReference type="PANTHER" id="PTHR30353">
    <property type="entry name" value="INNER MEMBRANE PROTEIN DEDA-RELATED"/>
    <property type="match status" value="1"/>
</dbReference>
<organism evidence="9 10">
    <name type="scientific">Bisbaumannia pacifica</name>
    <dbReference type="NCBI Taxonomy" id="77098"/>
    <lineage>
        <taxon>Bacteria</taxon>
        <taxon>Pseudomonadati</taxon>
        <taxon>Pseudomonadota</taxon>
        <taxon>Gammaproteobacteria</taxon>
        <taxon>Oceanospirillales</taxon>
        <taxon>Halomonadaceae</taxon>
        <taxon>Bisbaumannia</taxon>
    </lineage>
</organism>
<dbReference type="RefSeq" id="WP_146803479.1">
    <property type="nucleotide sequence ID" value="NZ_BJUK01000028.1"/>
</dbReference>
<proteinExistence type="inferred from homology"/>
<dbReference type="InterPro" id="IPR032816">
    <property type="entry name" value="VTT_dom"/>
</dbReference>
<feature type="transmembrane region" description="Helical" evidence="7">
    <location>
        <begin position="416"/>
        <end position="434"/>
    </location>
</feature>
<keyword evidence="5 7" id="KW-1133">Transmembrane helix</keyword>
<dbReference type="SMART" id="SM00014">
    <property type="entry name" value="acidPPc"/>
    <property type="match status" value="1"/>
</dbReference>
<feature type="transmembrane region" description="Helical" evidence="7">
    <location>
        <begin position="358"/>
        <end position="378"/>
    </location>
</feature>
<evidence type="ECO:0000256" key="7">
    <source>
        <dbReference type="SAM" id="Phobius"/>
    </source>
</evidence>
<evidence type="ECO:0000313" key="9">
    <source>
        <dbReference type="EMBL" id="GEK48141.1"/>
    </source>
</evidence>
<keyword evidence="4 7" id="KW-0812">Transmembrane</keyword>
<dbReference type="Proteomes" id="UP000321275">
    <property type="component" value="Unassembled WGS sequence"/>
</dbReference>
<dbReference type="CDD" id="cd03392">
    <property type="entry name" value="PAP2_like_2"/>
    <property type="match status" value="1"/>
</dbReference>
<evidence type="ECO:0000256" key="6">
    <source>
        <dbReference type="ARBA" id="ARBA00023136"/>
    </source>
</evidence>
<dbReference type="PANTHER" id="PTHR30353:SF15">
    <property type="entry name" value="INNER MEMBRANE PROTEIN YABI"/>
    <property type="match status" value="1"/>
</dbReference>
<evidence type="ECO:0000256" key="2">
    <source>
        <dbReference type="ARBA" id="ARBA00010792"/>
    </source>
</evidence>
<evidence type="ECO:0000256" key="3">
    <source>
        <dbReference type="ARBA" id="ARBA00022475"/>
    </source>
</evidence>
<gene>
    <name evidence="9" type="ORF">HPA02_24240</name>
</gene>
<feature type="transmembrane region" description="Helical" evidence="7">
    <location>
        <begin position="446"/>
        <end position="464"/>
    </location>
</feature>
<feature type="transmembrane region" description="Helical" evidence="7">
    <location>
        <begin position="57"/>
        <end position="78"/>
    </location>
</feature>
<name>A0A510XAT5_9GAMM</name>
<dbReference type="AlphaFoldDB" id="A0A510XAT5"/>
<feature type="transmembrane region" description="Helical" evidence="7">
    <location>
        <begin position="298"/>
        <end position="314"/>
    </location>
</feature>
<feature type="domain" description="Phosphatidic acid phosphatase type 2/haloperoxidase" evidence="8">
    <location>
        <begin position="319"/>
        <end position="431"/>
    </location>
</feature>
<feature type="transmembrane region" description="Helical" evidence="7">
    <location>
        <begin position="111"/>
        <end position="134"/>
    </location>
</feature>
<protein>
    <recommendedName>
        <fullName evidence="8">Phosphatidic acid phosphatase type 2/haloperoxidase domain-containing protein</fullName>
    </recommendedName>
</protein>
<dbReference type="Gene3D" id="1.20.144.10">
    <property type="entry name" value="Phosphatidic acid phosphatase type 2/haloperoxidase"/>
    <property type="match status" value="1"/>
</dbReference>
<dbReference type="SUPFAM" id="SSF48317">
    <property type="entry name" value="Acid phosphatase/Vanadium-dependent haloperoxidase"/>
    <property type="match status" value="1"/>
</dbReference>
<dbReference type="Pfam" id="PF09335">
    <property type="entry name" value="VTT_dom"/>
    <property type="match status" value="1"/>
</dbReference>
<dbReference type="InterPro" id="IPR036938">
    <property type="entry name" value="PAP2/HPO_sf"/>
</dbReference>
<dbReference type="InterPro" id="IPR000326">
    <property type="entry name" value="PAP2/HPO"/>
</dbReference>
<keyword evidence="3" id="KW-1003">Cell membrane</keyword>
<dbReference type="OrthoDB" id="9780918at2"/>
<dbReference type="Pfam" id="PF01569">
    <property type="entry name" value="PAP2"/>
    <property type="match status" value="1"/>
</dbReference>
<feature type="transmembrane region" description="Helical" evidence="7">
    <location>
        <begin position="180"/>
        <end position="198"/>
    </location>
</feature>
<keyword evidence="10" id="KW-1185">Reference proteome</keyword>
<evidence type="ECO:0000256" key="1">
    <source>
        <dbReference type="ARBA" id="ARBA00004651"/>
    </source>
</evidence>
<dbReference type="GO" id="GO:0005886">
    <property type="term" value="C:plasma membrane"/>
    <property type="evidence" value="ECO:0007669"/>
    <property type="project" value="UniProtKB-SubCell"/>
</dbReference>
<feature type="transmembrane region" description="Helical" evidence="7">
    <location>
        <begin position="238"/>
        <end position="261"/>
    </location>
</feature>
<feature type="transmembrane region" description="Helical" evidence="7">
    <location>
        <begin position="6"/>
        <end position="27"/>
    </location>
</feature>
<comment type="subcellular location">
    <subcellularLocation>
        <location evidence="1">Cell membrane</location>
        <topology evidence="1">Multi-pass membrane protein</topology>
    </subcellularLocation>
</comment>
<comment type="caution">
    <text evidence="9">The sequence shown here is derived from an EMBL/GenBank/DDBJ whole genome shotgun (WGS) entry which is preliminary data.</text>
</comment>
<sequence>MNLVDWLYQLTPSPGLLLLIVGAIALVESLALVGLIVPGVVLITAAASLAGHMQLPVSLLLLVAFLGAVIGDGLSFALGHAQRERVPGLWPFRRHPEWLARGARFFRRHGALSVLFARFVGPVRPIVPMIAGILHMSPWTFLWVNLLSALLWAPAYVLPGYLLGRTWQQLLAIPPGAQQWLLWLAAIVTGAALCFSWLRHQLAREGRLYRWLARMARGGGNRRRLWQWLRAPRPQGEVPLASLSLLMLGLVALCLWSLWVLEAEGPLPMDREIHALVAALEWPWLTAAGQALARIGDAYGILALSLPWLAWLLWARHLSAFLHLGLGLVGIAVANTLFKHLGGRARPEVPDYLNGSLSYPSAHTSTAVVLFGLGAAFVAQELPPRQRAWLYWLAILACVPMALSRLAIGVHWASDLVGGALLGLVACALVRLSYQRFPHRPLSPTPWPVLVILSILLLTARLAWLPAT</sequence>
<keyword evidence="6 7" id="KW-0472">Membrane</keyword>
<accession>A0A510XAT5</accession>
<evidence type="ECO:0000259" key="8">
    <source>
        <dbReference type="SMART" id="SM00014"/>
    </source>
</evidence>
<dbReference type="InterPro" id="IPR032818">
    <property type="entry name" value="DedA-like"/>
</dbReference>
<feature type="transmembrane region" description="Helical" evidence="7">
    <location>
        <begin position="140"/>
        <end position="159"/>
    </location>
</feature>
<feature type="transmembrane region" description="Helical" evidence="7">
    <location>
        <begin position="390"/>
        <end position="410"/>
    </location>
</feature>
<comment type="similarity">
    <text evidence="2">Belongs to the DedA family.</text>
</comment>
<evidence type="ECO:0000313" key="10">
    <source>
        <dbReference type="Proteomes" id="UP000321275"/>
    </source>
</evidence>
<feature type="transmembrane region" description="Helical" evidence="7">
    <location>
        <begin position="321"/>
        <end position="338"/>
    </location>
</feature>